<comment type="caution">
    <text evidence="2">The sequence shown here is derived from an EMBL/GenBank/DDBJ whole genome shotgun (WGS) entry which is preliminary data.</text>
</comment>
<evidence type="ECO:0000256" key="1">
    <source>
        <dbReference type="SAM" id="MobiDB-lite"/>
    </source>
</evidence>
<dbReference type="Proteomes" id="UP001479290">
    <property type="component" value="Unassembled WGS sequence"/>
</dbReference>
<feature type="region of interest" description="Disordered" evidence="1">
    <location>
        <begin position="74"/>
        <end position="118"/>
    </location>
</feature>
<organism evidence="2 3">
    <name type="scientific">Culter alburnus</name>
    <name type="common">Topmouth culter</name>
    <dbReference type="NCBI Taxonomy" id="194366"/>
    <lineage>
        <taxon>Eukaryota</taxon>
        <taxon>Metazoa</taxon>
        <taxon>Chordata</taxon>
        <taxon>Craniata</taxon>
        <taxon>Vertebrata</taxon>
        <taxon>Euteleostomi</taxon>
        <taxon>Actinopterygii</taxon>
        <taxon>Neopterygii</taxon>
        <taxon>Teleostei</taxon>
        <taxon>Ostariophysi</taxon>
        <taxon>Cypriniformes</taxon>
        <taxon>Xenocyprididae</taxon>
        <taxon>Xenocypridinae</taxon>
        <taxon>Culter</taxon>
    </lineage>
</organism>
<keyword evidence="3" id="KW-1185">Reference proteome</keyword>
<evidence type="ECO:0000313" key="2">
    <source>
        <dbReference type="EMBL" id="KAK9960924.1"/>
    </source>
</evidence>
<proteinExistence type="predicted"/>
<sequence>MGHCCTDSGMLCDLAHDLRSPCWEQRMSEIIAPQTALHPPQHTTGCRTWLNLQLAITSEANSSCRLHMRTTCGARRQPTEHLSSQSPHLRTSGPGQNNPQLSSGLEKQGGGKSDFLIL</sequence>
<feature type="compositionally biased region" description="Polar residues" evidence="1">
    <location>
        <begin position="80"/>
        <end position="105"/>
    </location>
</feature>
<protein>
    <submittedName>
        <fullName evidence="2">Uncharacterized protein</fullName>
    </submittedName>
</protein>
<dbReference type="EMBL" id="JAWDJR010000016">
    <property type="protein sequence ID" value="KAK9960924.1"/>
    <property type="molecule type" value="Genomic_DNA"/>
</dbReference>
<reference evidence="2 3" key="1">
    <citation type="submission" date="2024-05" db="EMBL/GenBank/DDBJ databases">
        <title>A high-quality chromosomal-level genome assembly of Topmouth culter (Culter alburnus).</title>
        <authorList>
            <person name="Zhao H."/>
        </authorList>
    </citation>
    <scope>NUCLEOTIDE SEQUENCE [LARGE SCALE GENOMIC DNA]</scope>
    <source>
        <strain evidence="2">CATC2023</strain>
        <tissue evidence="2">Muscle</tissue>
    </source>
</reference>
<evidence type="ECO:0000313" key="3">
    <source>
        <dbReference type="Proteomes" id="UP001479290"/>
    </source>
</evidence>
<gene>
    <name evidence="2" type="ORF">ABG768_008756</name>
</gene>
<name>A0AAW1ZHK7_CULAL</name>
<dbReference type="AlphaFoldDB" id="A0AAW1ZHK7"/>
<accession>A0AAW1ZHK7</accession>